<dbReference type="eggNOG" id="COG1388">
    <property type="taxonomic scope" value="Bacteria"/>
</dbReference>
<evidence type="ECO:0000256" key="1">
    <source>
        <dbReference type="SAM" id="MobiDB-lite"/>
    </source>
</evidence>
<dbReference type="OrthoDB" id="2583609at2"/>
<dbReference type="CDD" id="cd00118">
    <property type="entry name" value="LysM"/>
    <property type="match status" value="1"/>
</dbReference>
<dbReference type="Gene3D" id="3.10.350.10">
    <property type="entry name" value="LysM domain"/>
    <property type="match status" value="1"/>
</dbReference>
<feature type="compositionally biased region" description="Polar residues" evidence="1">
    <location>
        <begin position="110"/>
        <end position="135"/>
    </location>
</feature>
<keyword evidence="2" id="KW-1133">Transmembrane helix</keyword>
<feature type="region of interest" description="Disordered" evidence="1">
    <location>
        <begin position="1"/>
        <end position="41"/>
    </location>
</feature>
<feature type="region of interest" description="Disordered" evidence="1">
    <location>
        <begin position="87"/>
        <end position="167"/>
    </location>
</feature>
<feature type="domain" description="LysM" evidence="3">
    <location>
        <begin position="171"/>
        <end position="214"/>
    </location>
</feature>
<evidence type="ECO:0000313" key="4">
    <source>
        <dbReference type="EMBL" id="KGR90366.1"/>
    </source>
</evidence>
<dbReference type="Pfam" id="PF01476">
    <property type="entry name" value="LysM"/>
    <property type="match status" value="1"/>
</dbReference>
<sequence>MSREDYRDKIEEHRQSIKVDQDQTNSRRARSKGRTTVQRKKRRDPLLTTLAIILVLIPLCVLIYFSVIWSPGTTEEVQNGNETVEFEENNGLPETDNNNEEGNVDDLNGDSEQTGNNEQSDNESILDSTDQQQNEEQNDVGQAPNNSSSPNNPIETNNGEQENNNENTNSNVHIVKVGDTLYSIATDNNTTVEQVMLINNLSSENIYVGQEIRLP</sequence>
<dbReference type="InterPro" id="IPR036779">
    <property type="entry name" value="LysM_dom_sf"/>
</dbReference>
<organism evidence="4 5">
    <name type="scientific">Ureibacillus massiliensis 4400831 = CIP 108448 = CCUG 49529</name>
    <dbReference type="NCBI Taxonomy" id="1211035"/>
    <lineage>
        <taxon>Bacteria</taxon>
        <taxon>Bacillati</taxon>
        <taxon>Bacillota</taxon>
        <taxon>Bacilli</taxon>
        <taxon>Bacillales</taxon>
        <taxon>Caryophanaceae</taxon>
        <taxon>Ureibacillus</taxon>
    </lineage>
</organism>
<dbReference type="PROSITE" id="PS51782">
    <property type="entry name" value="LYSM"/>
    <property type="match status" value="1"/>
</dbReference>
<keyword evidence="5" id="KW-1185">Reference proteome</keyword>
<dbReference type="AlphaFoldDB" id="A0A0A3J0A8"/>
<keyword evidence="2" id="KW-0812">Transmembrane</keyword>
<reference evidence="4 5" key="1">
    <citation type="submission" date="2014-02" db="EMBL/GenBank/DDBJ databases">
        <title>Draft genome sequence of Lysinibacillus massiliensis CCUG 49529.</title>
        <authorList>
            <person name="Zhang F."/>
            <person name="Wang G."/>
            <person name="Zhang L."/>
        </authorList>
    </citation>
    <scope>NUCLEOTIDE SEQUENCE [LARGE SCALE GENOMIC DNA]</scope>
    <source>
        <strain evidence="4 5">CCUG 49529</strain>
    </source>
</reference>
<feature type="compositionally biased region" description="Basic residues" evidence="1">
    <location>
        <begin position="27"/>
        <end position="41"/>
    </location>
</feature>
<feature type="compositionally biased region" description="Acidic residues" evidence="1">
    <location>
        <begin position="97"/>
        <end position="109"/>
    </location>
</feature>
<accession>A0A0A3J0A8</accession>
<dbReference type="SUPFAM" id="SSF54106">
    <property type="entry name" value="LysM domain"/>
    <property type="match status" value="1"/>
</dbReference>
<dbReference type="InterPro" id="IPR018392">
    <property type="entry name" value="LysM"/>
</dbReference>
<dbReference type="Proteomes" id="UP000030595">
    <property type="component" value="Unassembled WGS sequence"/>
</dbReference>
<proteinExistence type="predicted"/>
<name>A0A0A3J0A8_9BACL</name>
<dbReference type="SMART" id="SM00257">
    <property type="entry name" value="LysM"/>
    <property type="match status" value="1"/>
</dbReference>
<dbReference type="EMBL" id="JPVQ01000020">
    <property type="protein sequence ID" value="KGR90366.1"/>
    <property type="molecule type" value="Genomic_DNA"/>
</dbReference>
<feature type="transmembrane region" description="Helical" evidence="2">
    <location>
        <begin position="46"/>
        <end position="69"/>
    </location>
</feature>
<comment type="caution">
    <text evidence="4">The sequence shown here is derived from an EMBL/GenBank/DDBJ whole genome shotgun (WGS) entry which is preliminary data.</text>
</comment>
<feature type="compositionally biased region" description="Basic and acidic residues" evidence="1">
    <location>
        <begin position="1"/>
        <end position="21"/>
    </location>
</feature>
<evidence type="ECO:0000256" key="2">
    <source>
        <dbReference type="SAM" id="Phobius"/>
    </source>
</evidence>
<gene>
    <name evidence="4" type="ORF">CD30_11805</name>
</gene>
<protein>
    <recommendedName>
        <fullName evidence="3">LysM domain-containing protein</fullName>
    </recommendedName>
</protein>
<evidence type="ECO:0000313" key="5">
    <source>
        <dbReference type="Proteomes" id="UP000030595"/>
    </source>
</evidence>
<keyword evidence="2" id="KW-0472">Membrane</keyword>
<dbReference type="RefSeq" id="WP_036176989.1">
    <property type="nucleotide sequence ID" value="NZ_AVCZ01000020.1"/>
</dbReference>
<evidence type="ECO:0000259" key="3">
    <source>
        <dbReference type="PROSITE" id="PS51782"/>
    </source>
</evidence>
<feature type="compositionally biased region" description="Low complexity" evidence="1">
    <location>
        <begin position="144"/>
        <end position="167"/>
    </location>
</feature>